<feature type="compositionally biased region" description="Polar residues" evidence="9">
    <location>
        <begin position="745"/>
        <end position="770"/>
    </location>
</feature>
<dbReference type="GO" id="GO:0008270">
    <property type="term" value="F:zinc ion binding"/>
    <property type="evidence" value="ECO:0007669"/>
    <property type="project" value="InterPro"/>
</dbReference>
<comment type="caution">
    <text evidence="11">The sequence shown here is derived from an EMBL/GenBank/DDBJ whole genome shotgun (WGS) entry which is preliminary data.</text>
</comment>
<feature type="domain" description="Zn(2)-C6 fungal-type" evidence="10">
    <location>
        <begin position="23"/>
        <end position="53"/>
    </location>
</feature>
<evidence type="ECO:0000313" key="12">
    <source>
        <dbReference type="Proteomes" id="UP001320245"/>
    </source>
</evidence>
<evidence type="ECO:0000256" key="1">
    <source>
        <dbReference type="ARBA" id="ARBA00004123"/>
    </source>
</evidence>
<dbReference type="EMBL" id="JAJSPL020000010">
    <property type="protein sequence ID" value="KAK7744627.1"/>
    <property type="molecule type" value="Genomic_DNA"/>
</dbReference>
<dbReference type="GO" id="GO:0006351">
    <property type="term" value="P:DNA-templated transcription"/>
    <property type="evidence" value="ECO:0007669"/>
    <property type="project" value="InterPro"/>
</dbReference>
<comment type="subcellular location">
    <subcellularLocation>
        <location evidence="1">Nucleus</location>
    </subcellularLocation>
</comment>
<dbReference type="InterPro" id="IPR007219">
    <property type="entry name" value="XnlR_reg_dom"/>
</dbReference>
<keyword evidence="3" id="KW-0862">Zinc</keyword>
<evidence type="ECO:0000256" key="6">
    <source>
        <dbReference type="ARBA" id="ARBA00023163"/>
    </source>
</evidence>
<evidence type="ECO:0000256" key="8">
    <source>
        <dbReference type="SAM" id="Coils"/>
    </source>
</evidence>
<dbReference type="PANTHER" id="PTHR46910:SF12">
    <property type="entry name" value="REGULATORY PROTEIN CAT8"/>
    <property type="match status" value="1"/>
</dbReference>
<dbReference type="InterPro" id="IPR036864">
    <property type="entry name" value="Zn2-C6_fun-type_DNA-bd_sf"/>
</dbReference>
<feature type="region of interest" description="Disordered" evidence="9">
    <location>
        <begin position="110"/>
        <end position="139"/>
    </location>
</feature>
<dbReference type="GO" id="GO:0005634">
    <property type="term" value="C:nucleus"/>
    <property type="evidence" value="ECO:0007669"/>
    <property type="project" value="UniProtKB-SubCell"/>
</dbReference>
<keyword evidence="7" id="KW-0539">Nucleus</keyword>
<evidence type="ECO:0000256" key="7">
    <source>
        <dbReference type="ARBA" id="ARBA00023242"/>
    </source>
</evidence>
<feature type="compositionally biased region" description="Basic and acidic residues" evidence="9">
    <location>
        <begin position="128"/>
        <end position="139"/>
    </location>
</feature>
<feature type="region of interest" description="Disordered" evidence="9">
    <location>
        <begin position="680"/>
        <end position="708"/>
    </location>
</feature>
<keyword evidence="4" id="KW-0805">Transcription regulation</keyword>
<dbReference type="GO" id="GO:0000981">
    <property type="term" value="F:DNA-binding transcription factor activity, RNA polymerase II-specific"/>
    <property type="evidence" value="ECO:0007669"/>
    <property type="project" value="InterPro"/>
</dbReference>
<dbReference type="CDD" id="cd15485">
    <property type="entry name" value="ZIP_Cat8"/>
    <property type="match status" value="1"/>
</dbReference>
<keyword evidence="8" id="KW-0175">Coiled coil</keyword>
<proteinExistence type="predicted"/>
<evidence type="ECO:0000256" key="2">
    <source>
        <dbReference type="ARBA" id="ARBA00022723"/>
    </source>
</evidence>
<feature type="region of interest" description="Disordered" evidence="9">
    <location>
        <begin position="744"/>
        <end position="780"/>
    </location>
</feature>
<dbReference type="AlphaFoldDB" id="A0AAN9UDH7"/>
<dbReference type="SMART" id="SM00066">
    <property type="entry name" value="GAL4"/>
    <property type="match status" value="1"/>
</dbReference>
<dbReference type="CDD" id="cd00067">
    <property type="entry name" value="GAL4"/>
    <property type="match status" value="1"/>
</dbReference>
<evidence type="ECO:0000256" key="4">
    <source>
        <dbReference type="ARBA" id="ARBA00023015"/>
    </source>
</evidence>
<evidence type="ECO:0000259" key="10">
    <source>
        <dbReference type="PROSITE" id="PS50048"/>
    </source>
</evidence>
<dbReference type="FunFam" id="4.10.240.10:FF:000007">
    <property type="entry name" value="C6 transcription factor FacB"/>
    <property type="match status" value="1"/>
</dbReference>
<feature type="region of interest" description="Disordered" evidence="9">
    <location>
        <begin position="607"/>
        <end position="663"/>
    </location>
</feature>
<protein>
    <submittedName>
        <fullName evidence="11">DNA-binding transcription factor cat8</fullName>
    </submittedName>
</protein>
<dbReference type="Proteomes" id="UP001320245">
    <property type="component" value="Unassembled WGS sequence"/>
</dbReference>
<reference evidence="11 12" key="1">
    <citation type="journal article" date="2023" name="PLoS ONE">
        <title>Cytospora paraplurivora sp. nov. isolated from orchards with fruit tree decline syndrome in Ontario, Canada.</title>
        <authorList>
            <person name="Ilyukhin E."/>
            <person name="Nguyen H.D.T."/>
            <person name="Castle A.J."/>
            <person name="Ellouze W."/>
        </authorList>
    </citation>
    <scope>NUCLEOTIDE SEQUENCE [LARGE SCALE GENOMIC DNA]</scope>
    <source>
        <strain evidence="11 12">FDS-564</strain>
    </source>
</reference>
<dbReference type="Pfam" id="PF00172">
    <property type="entry name" value="Zn_clus"/>
    <property type="match status" value="1"/>
</dbReference>
<dbReference type="Gene3D" id="4.10.240.10">
    <property type="entry name" value="Zn(2)-C6 fungal-type DNA-binding domain"/>
    <property type="match status" value="1"/>
</dbReference>
<evidence type="ECO:0000256" key="5">
    <source>
        <dbReference type="ARBA" id="ARBA00023125"/>
    </source>
</evidence>
<evidence type="ECO:0000256" key="3">
    <source>
        <dbReference type="ARBA" id="ARBA00022833"/>
    </source>
</evidence>
<dbReference type="SUPFAM" id="SSF57701">
    <property type="entry name" value="Zn2/Cys6 DNA-binding domain"/>
    <property type="match status" value="1"/>
</dbReference>
<dbReference type="PROSITE" id="PS00463">
    <property type="entry name" value="ZN2_CY6_FUNGAL_1"/>
    <property type="match status" value="1"/>
</dbReference>
<dbReference type="SMART" id="SM00906">
    <property type="entry name" value="Fungal_trans"/>
    <property type="match status" value="1"/>
</dbReference>
<name>A0AAN9UDH7_9PEZI</name>
<dbReference type="PANTHER" id="PTHR46910">
    <property type="entry name" value="TRANSCRIPTION FACTOR PDR1"/>
    <property type="match status" value="1"/>
</dbReference>
<keyword evidence="2" id="KW-0479">Metal-binding</keyword>
<dbReference type="PROSITE" id="PS50048">
    <property type="entry name" value="ZN2_CY6_FUNGAL_2"/>
    <property type="match status" value="1"/>
</dbReference>
<feature type="coiled-coil region" evidence="8">
    <location>
        <begin position="67"/>
        <end position="101"/>
    </location>
</feature>
<dbReference type="CDD" id="cd12148">
    <property type="entry name" value="fungal_TF_MHR"/>
    <property type="match status" value="1"/>
</dbReference>
<organism evidence="11 12">
    <name type="scientific">Cytospora paraplurivora</name>
    <dbReference type="NCBI Taxonomy" id="2898453"/>
    <lineage>
        <taxon>Eukaryota</taxon>
        <taxon>Fungi</taxon>
        <taxon>Dikarya</taxon>
        <taxon>Ascomycota</taxon>
        <taxon>Pezizomycotina</taxon>
        <taxon>Sordariomycetes</taxon>
        <taxon>Sordariomycetidae</taxon>
        <taxon>Diaporthales</taxon>
        <taxon>Cytosporaceae</taxon>
        <taxon>Cytospora</taxon>
    </lineage>
</organism>
<accession>A0AAN9UDH7</accession>
<dbReference type="Pfam" id="PF04082">
    <property type="entry name" value="Fungal_trans"/>
    <property type="match status" value="1"/>
</dbReference>
<dbReference type="InterPro" id="IPR050987">
    <property type="entry name" value="AtrR-like"/>
</dbReference>
<evidence type="ECO:0000313" key="11">
    <source>
        <dbReference type="EMBL" id="KAK7744627.1"/>
    </source>
</evidence>
<sequence length="900" mass="98952">MPGILPMKVIKVGSSSQSRIAQACDRCRSKKIRCDGVRPCCTQCANVGFECRTSDKLSRRAFPRGYTESLEERVRALESEVRELKDLLDEKDEKIEMLSKIHGNRRRLSAGPGAGLVSNMNPPAVDSRPGKEPTPPREDTFRVQASPLLLGVEDSDSYFMGPSSGRAFIEAFKRRLQEMGKSSSDFSTDAFLHVQGCPPLLPEGSPTTSGVPPRLFSDRCVNVYFQEWAPLFPVLHKPTFLRIYEEFVADPENIKENHKLAQLHLVFGIAALSSDNPDLGQIASCEEQWQQSLEAILLENTINSLQCLVLALMYCTVRADYRRLQYYKGIAVGLSHRLGLHQSQKRFSFGALTTETRKKVFWTLYTLDCFSAAILGLPKLIKEEDAHAEFPSDTDDEYVTEKGFQPTLPGEYTRLSSALALFRAARIMAKVIEKNYPAATSYELSLQQMSALGAELDSWSERLPQHLKLNFRQDKPSTDITGSRSPLLALTYYFIRTLIFRPAVGSNLGPREASALLSVSESAKHMIQIAQLLEERSMSFSLCLNKTDLLLVSSMTLLYEGLDLKQESKMLRDNERLINAAIKMVDRTKAPSTYEIKRVASLLINVDKPHKARPTPPRQSPDISMAAPPPQGSSPIYKPKKKLSSGAQSQQVPLGRHSGASMSETDLLLQQEKLRRMTMSSATPVAGTGRPGVQRSSSRTSFDGVRPNPASILQRREHRLSMSHSAVVACTPSRQETNLDYLPLSNASVQPGSSSPVHNNNVGAQRNRPSSAAPPSRQLYNPVQIPQKPAASPSEWEALLGQIDGGQVNLYDAIYGGPQVSLETPAASAAEGSWSPDSLDLSTFNLGDFGAPQSLSGESVSSVSGGDDLAPLEFRDFPGNRRAMMPAVGGDGFVDGNFVI</sequence>
<keyword evidence="5 11" id="KW-0238">DNA-binding</keyword>
<dbReference type="InterPro" id="IPR001138">
    <property type="entry name" value="Zn2Cys6_DnaBD"/>
</dbReference>
<keyword evidence="12" id="KW-1185">Reference proteome</keyword>
<keyword evidence="6" id="KW-0804">Transcription</keyword>
<gene>
    <name evidence="11" type="primary">CAT8</name>
    <name evidence="11" type="ORF">SLS53_003513</name>
</gene>
<dbReference type="GO" id="GO:0003677">
    <property type="term" value="F:DNA binding"/>
    <property type="evidence" value="ECO:0007669"/>
    <property type="project" value="UniProtKB-KW"/>
</dbReference>
<evidence type="ECO:0000256" key="9">
    <source>
        <dbReference type="SAM" id="MobiDB-lite"/>
    </source>
</evidence>